<name>A0A6G0TWE3_APHGL</name>
<evidence type="ECO:0000259" key="1">
    <source>
        <dbReference type="Pfam" id="PF12017"/>
    </source>
</evidence>
<organism evidence="4 5">
    <name type="scientific">Aphis glycines</name>
    <name type="common">Soybean aphid</name>
    <dbReference type="NCBI Taxonomy" id="307491"/>
    <lineage>
        <taxon>Eukaryota</taxon>
        <taxon>Metazoa</taxon>
        <taxon>Ecdysozoa</taxon>
        <taxon>Arthropoda</taxon>
        <taxon>Hexapoda</taxon>
        <taxon>Insecta</taxon>
        <taxon>Pterygota</taxon>
        <taxon>Neoptera</taxon>
        <taxon>Paraneoptera</taxon>
        <taxon>Hemiptera</taxon>
        <taxon>Sternorrhyncha</taxon>
        <taxon>Aphidomorpha</taxon>
        <taxon>Aphidoidea</taxon>
        <taxon>Aphididae</taxon>
        <taxon>Aphidini</taxon>
        <taxon>Aphis</taxon>
        <taxon>Aphis</taxon>
    </lineage>
</organism>
<evidence type="ECO:0000259" key="3">
    <source>
        <dbReference type="Pfam" id="PF21788"/>
    </source>
</evidence>
<dbReference type="AlphaFoldDB" id="A0A6G0TWE3"/>
<dbReference type="Pfam" id="PF21788">
    <property type="entry name" value="TNP-like_GBD"/>
    <property type="match status" value="1"/>
</dbReference>
<dbReference type="Pfam" id="PF12017">
    <property type="entry name" value="Tnp_P_element"/>
    <property type="match status" value="1"/>
</dbReference>
<dbReference type="Proteomes" id="UP000475862">
    <property type="component" value="Unassembled WGS sequence"/>
</dbReference>
<accession>A0A6G0TWE3</accession>
<evidence type="ECO:0000313" key="4">
    <source>
        <dbReference type="EMBL" id="KAE9538889.1"/>
    </source>
</evidence>
<dbReference type="EMBL" id="VYZN01000015">
    <property type="protein sequence ID" value="KAE9538889.1"/>
    <property type="molecule type" value="Genomic_DNA"/>
</dbReference>
<dbReference type="OrthoDB" id="6617243at2759"/>
<dbReference type="InterPro" id="IPR048366">
    <property type="entry name" value="TNP-like_GBD"/>
</dbReference>
<protein>
    <recommendedName>
        <fullName evidence="6">Transposable element P transposase</fullName>
    </recommendedName>
</protein>
<comment type="caution">
    <text evidence="4">The sequence shown here is derived from an EMBL/GenBank/DDBJ whole genome shotgun (WGS) entry which is preliminary data.</text>
</comment>
<dbReference type="InterPro" id="IPR048365">
    <property type="entry name" value="TNP-like_RNaseH_N"/>
</dbReference>
<feature type="domain" description="THAP9-like helix-turn-helix" evidence="1">
    <location>
        <begin position="61"/>
        <end position="109"/>
    </location>
</feature>
<feature type="domain" description="Transposable element P transposase-like RNase H" evidence="2">
    <location>
        <begin position="116"/>
        <end position="244"/>
    </location>
</feature>
<proteinExistence type="predicted"/>
<gene>
    <name evidence="4" type="ORF">AGLY_005471</name>
</gene>
<evidence type="ECO:0000259" key="2">
    <source>
        <dbReference type="Pfam" id="PF21787"/>
    </source>
</evidence>
<feature type="domain" description="Transposable element P transposase-like GTP-binding insertion" evidence="3">
    <location>
        <begin position="272"/>
        <end position="376"/>
    </location>
</feature>
<dbReference type="InterPro" id="IPR021896">
    <property type="entry name" value="THAP9-like_HTH"/>
</dbReference>
<dbReference type="Pfam" id="PF21787">
    <property type="entry name" value="TNP-like_RNaseH_N"/>
    <property type="match status" value="1"/>
</dbReference>
<keyword evidence="5" id="KW-1185">Reference proteome</keyword>
<evidence type="ECO:0000313" key="5">
    <source>
        <dbReference type="Proteomes" id="UP000475862"/>
    </source>
</evidence>
<reference evidence="4 5" key="1">
    <citation type="submission" date="2019-08" db="EMBL/GenBank/DDBJ databases">
        <title>The genome of the soybean aphid Biotype 1, its phylome, world population structure and adaptation to the North American continent.</title>
        <authorList>
            <person name="Giordano R."/>
            <person name="Donthu R.K."/>
            <person name="Hernandez A.G."/>
            <person name="Wright C.L."/>
            <person name="Zimin A.V."/>
        </authorList>
    </citation>
    <scope>NUCLEOTIDE SEQUENCE [LARGE SCALE GENOMIC DNA]</scope>
    <source>
        <tissue evidence="4">Whole aphids</tissue>
    </source>
</reference>
<evidence type="ECO:0008006" key="6">
    <source>
        <dbReference type="Google" id="ProtNLM"/>
    </source>
</evidence>
<sequence>MDYSDDQIQEIQLLQSKLVIAIISNKKLENQLKESTTVKHFVQLCEQYLTPSLFILVKNNLLKYDENTNSQQYSKELKQFTLAIYILAPKFFSFFQKAFNLPSLETLKKDIKYNIKPGINDFIFNFIKFKISNFNVKDLDCVLYVYQISFETHLFYNASKDYVVGFNQSSSHKTYDKARQAIIVMIRGINYEWKQKIGYYLLSSCTFSNLISIVFSSIRQLQNIDFNIKALVSDQSKELVSFSRMMNVSSKKPYFDIDGQRIVYIFNPPTLLRTTRDMFFKHSLYVNDEVVEKKYLDMYYNDIMSNSDLSSTVELTHKHIHPGPFDEINISLATQVFSGSVAESMFVAMNRGILPLSAQPTINFINNMHKLFDIFKNPFKNITLQKDHLSLMTELFKQMTVIDNSNQSDITYIVEFINGWLISISGLITLWETLNPTINREYVLCTNWLNEDLLVNWFDKSNVNDLKLNSIQFVRKFNILFCKDYFQYIPGPNFNEDLGQIIRKINDQPLSNNIFNITSPQQHYLFKCSPIVIDTPDYRNVSFPNRNSLSSVSGYLMNKCLENHSCKICISYAYCQKTIDQYFFSSFLCSPNLTYSELSTYQEDFKDYIMKLDNIFVVSFPTISIEDNVGNQMKDCLSNVKLNHPCNDFDKTLLLNLYTRIRIFCAIKFFNDIKCSENESLAHVQIMF</sequence>